<dbReference type="Proteomes" id="UP000092698">
    <property type="component" value="Chromosome"/>
</dbReference>
<dbReference type="EMBL" id="CP016545">
    <property type="protein sequence ID" value="ANU08658.1"/>
    <property type="molecule type" value="Genomic_DNA"/>
</dbReference>
<dbReference type="KEGG" id="anh:A6F65_02375"/>
<dbReference type="Gene3D" id="3.40.50.2300">
    <property type="match status" value="1"/>
</dbReference>
<protein>
    <submittedName>
        <fullName evidence="1">Uncharacterized protein</fullName>
    </submittedName>
</protein>
<dbReference type="InterPro" id="IPR036196">
    <property type="entry name" value="Ptyr_pPase_sf"/>
</dbReference>
<accession>A0A1C7DB25</accession>
<organism evidence="1 2">
    <name type="scientific">Paraurantiacibacter namhicola</name>
    <dbReference type="NCBI Taxonomy" id="645517"/>
    <lineage>
        <taxon>Bacteria</taxon>
        <taxon>Pseudomonadati</taxon>
        <taxon>Pseudomonadota</taxon>
        <taxon>Alphaproteobacteria</taxon>
        <taxon>Sphingomonadales</taxon>
        <taxon>Erythrobacteraceae</taxon>
        <taxon>Paraurantiacibacter</taxon>
    </lineage>
</organism>
<sequence length="81" mass="9108">MDVLSAGIASDADTPIDAELVAWADRIFVMEKRQAAAIRGRFPEALGDTWIVCLAIPDRYRFMQPELVERIERAMEPFAPS</sequence>
<reference evidence="1 2" key="1">
    <citation type="submission" date="2016-07" db="EMBL/GenBank/DDBJ databases">
        <title>Complete genome sequence of Altererythrobacter namhicola JCM 16345T, containing esterase-encoding genes.</title>
        <authorList>
            <person name="Cheng H."/>
            <person name="Wu Y.-H."/>
            <person name="Jian S.-L."/>
            <person name="Huo Y.-Y."/>
            <person name="Wang C.-S."/>
            <person name="Xu X.-W."/>
        </authorList>
    </citation>
    <scope>NUCLEOTIDE SEQUENCE [LARGE SCALE GENOMIC DNA]</scope>
    <source>
        <strain evidence="1 2">JCM 16345</strain>
    </source>
</reference>
<keyword evidence="2" id="KW-1185">Reference proteome</keyword>
<name>A0A1C7DB25_9SPHN</name>
<dbReference type="AlphaFoldDB" id="A0A1C7DB25"/>
<dbReference type="PIRSF" id="PIRSF029416">
    <property type="entry name" value="UCP029416_PTP"/>
    <property type="match status" value="1"/>
</dbReference>
<dbReference type="STRING" id="645517.A6F65_02375"/>
<evidence type="ECO:0000313" key="1">
    <source>
        <dbReference type="EMBL" id="ANU08658.1"/>
    </source>
</evidence>
<dbReference type="InterPro" id="IPR016919">
    <property type="entry name" value="UCP029416_PTP"/>
</dbReference>
<dbReference type="SUPFAM" id="SSF52788">
    <property type="entry name" value="Phosphotyrosine protein phosphatases I"/>
    <property type="match status" value="1"/>
</dbReference>
<proteinExistence type="predicted"/>
<dbReference type="RefSeq" id="WP_237164823.1">
    <property type="nucleotide sequence ID" value="NZ_CP016545.1"/>
</dbReference>
<evidence type="ECO:0000313" key="2">
    <source>
        <dbReference type="Proteomes" id="UP000092698"/>
    </source>
</evidence>
<gene>
    <name evidence="1" type="ORF">A6F65_02375</name>
</gene>